<keyword evidence="2" id="KW-1185">Reference proteome</keyword>
<sequence>MSFDSEIQLKDCISGQTVSLNEWIKHELLRIQNNIEPRHCHSYSELVQVIEEPFRFQVNKASKSSHDDCSAPLSHLSDNPTFISSCAAQLHSLENIRKSLMGDNRRQPTSTHLCHAFLKLLPYDNHARSPRQLLHEFDKLRLDMKQQRPVDPFVFKEKLMSILFGKIQLTEQLVKPWQLICEWVTAATESCDEKIAHQWIQLVGSIFIIAKRLYHRKYRFVCKDSFVPID</sequence>
<evidence type="ECO:0000313" key="1">
    <source>
        <dbReference type="EMBL" id="EIE83076.1"/>
    </source>
</evidence>
<dbReference type="EMBL" id="CH476736">
    <property type="protein sequence ID" value="EIE83076.1"/>
    <property type="molecule type" value="Genomic_DNA"/>
</dbReference>
<dbReference type="OrthoDB" id="2355444at2759"/>
<organism evidence="1 2">
    <name type="scientific">Rhizopus delemar (strain RA 99-880 / ATCC MYA-4621 / FGSC 9543 / NRRL 43880)</name>
    <name type="common">Mucormycosis agent</name>
    <name type="synonym">Rhizopus arrhizus var. delemar</name>
    <dbReference type="NCBI Taxonomy" id="246409"/>
    <lineage>
        <taxon>Eukaryota</taxon>
        <taxon>Fungi</taxon>
        <taxon>Fungi incertae sedis</taxon>
        <taxon>Mucoromycota</taxon>
        <taxon>Mucoromycotina</taxon>
        <taxon>Mucoromycetes</taxon>
        <taxon>Mucorales</taxon>
        <taxon>Mucorineae</taxon>
        <taxon>Rhizopodaceae</taxon>
        <taxon>Rhizopus</taxon>
    </lineage>
</organism>
<gene>
    <name evidence="1" type="ORF">RO3G_07781</name>
</gene>
<name>I1C3P6_RHIO9</name>
<proteinExistence type="predicted"/>
<dbReference type="VEuPathDB" id="FungiDB:RO3G_07781"/>
<dbReference type="InParanoid" id="I1C3P6"/>
<dbReference type="RefSeq" id="XP_067518472.1">
    <property type="nucleotide sequence ID" value="XM_067662371.1"/>
</dbReference>
<accession>I1C3P6</accession>
<dbReference type="eggNOG" id="ENOG502TJGS">
    <property type="taxonomic scope" value="Eukaryota"/>
</dbReference>
<dbReference type="AlphaFoldDB" id="I1C3P6"/>
<dbReference type="GeneID" id="93614752"/>
<dbReference type="Proteomes" id="UP000009138">
    <property type="component" value="Unassembled WGS sequence"/>
</dbReference>
<reference evidence="1 2" key="1">
    <citation type="journal article" date="2009" name="PLoS Genet.">
        <title>Genomic analysis of the basal lineage fungus Rhizopus oryzae reveals a whole-genome duplication.</title>
        <authorList>
            <person name="Ma L.-J."/>
            <person name="Ibrahim A.S."/>
            <person name="Skory C."/>
            <person name="Grabherr M.G."/>
            <person name="Burger G."/>
            <person name="Butler M."/>
            <person name="Elias M."/>
            <person name="Idnurm A."/>
            <person name="Lang B.F."/>
            <person name="Sone T."/>
            <person name="Abe A."/>
            <person name="Calvo S.E."/>
            <person name="Corrochano L.M."/>
            <person name="Engels R."/>
            <person name="Fu J."/>
            <person name="Hansberg W."/>
            <person name="Kim J.-M."/>
            <person name="Kodira C.D."/>
            <person name="Koehrsen M.J."/>
            <person name="Liu B."/>
            <person name="Miranda-Saavedra D."/>
            <person name="O'Leary S."/>
            <person name="Ortiz-Castellanos L."/>
            <person name="Poulter R."/>
            <person name="Rodriguez-Romero J."/>
            <person name="Ruiz-Herrera J."/>
            <person name="Shen Y.-Q."/>
            <person name="Zeng Q."/>
            <person name="Galagan J."/>
            <person name="Birren B.W."/>
            <person name="Cuomo C.A."/>
            <person name="Wickes B.L."/>
        </authorList>
    </citation>
    <scope>NUCLEOTIDE SEQUENCE [LARGE SCALE GENOMIC DNA]</scope>
    <source>
        <strain evidence="2">RA 99-880 / ATCC MYA-4621 / FGSC 9543 / NRRL 43880</strain>
    </source>
</reference>
<evidence type="ECO:0000313" key="2">
    <source>
        <dbReference type="Proteomes" id="UP000009138"/>
    </source>
</evidence>
<dbReference type="OMA" id="DEWIKNE"/>
<protein>
    <submittedName>
        <fullName evidence="1">Uncharacterized protein</fullName>
    </submittedName>
</protein>